<dbReference type="EMBL" id="MU266342">
    <property type="protein sequence ID" value="KAH7929391.1"/>
    <property type="molecule type" value="Genomic_DNA"/>
</dbReference>
<protein>
    <submittedName>
        <fullName evidence="1">Uncharacterized protein</fullName>
    </submittedName>
</protein>
<reference evidence="1" key="1">
    <citation type="journal article" date="2021" name="New Phytol.">
        <title>Evolutionary innovations through gain and loss of genes in the ectomycorrhizal Boletales.</title>
        <authorList>
            <person name="Wu G."/>
            <person name="Miyauchi S."/>
            <person name="Morin E."/>
            <person name="Kuo A."/>
            <person name="Drula E."/>
            <person name="Varga T."/>
            <person name="Kohler A."/>
            <person name="Feng B."/>
            <person name="Cao Y."/>
            <person name="Lipzen A."/>
            <person name="Daum C."/>
            <person name="Hundley H."/>
            <person name="Pangilinan J."/>
            <person name="Johnson J."/>
            <person name="Barry K."/>
            <person name="LaButti K."/>
            <person name="Ng V."/>
            <person name="Ahrendt S."/>
            <person name="Min B."/>
            <person name="Choi I.G."/>
            <person name="Park H."/>
            <person name="Plett J.M."/>
            <person name="Magnuson J."/>
            <person name="Spatafora J.W."/>
            <person name="Nagy L.G."/>
            <person name="Henrissat B."/>
            <person name="Grigoriev I.V."/>
            <person name="Yang Z.L."/>
            <person name="Xu J."/>
            <person name="Martin F.M."/>
        </authorList>
    </citation>
    <scope>NUCLEOTIDE SEQUENCE</scope>
    <source>
        <strain evidence="1">KUC20120723A-06</strain>
    </source>
</reference>
<comment type="caution">
    <text evidence="1">The sequence shown here is derived from an EMBL/GenBank/DDBJ whole genome shotgun (WGS) entry which is preliminary data.</text>
</comment>
<proteinExistence type="predicted"/>
<organism evidence="1 2">
    <name type="scientific">Leucogyrophana mollusca</name>
    <dbReference type="NCBI Taxonomy" id="85980"/>
    <lineage>
        <taxon>Eukaryota</taxon>
        <taxon>Fungi</taxon>
        <taxon>Dikarya</taxon>
        <taxon>Basidiomycota</taxon>
        <taxon>Agaricomycotina</taxon>
        <taxon>Agaricomycetes</taxon>
        <taxon>Agaricomycetidae</taxon>
        <taxon>Boletales</taxon>
        <taxon>Boletales incertae sedis</taxon>
        <taxon>Leucogyrophana</taxon>
    </lineage>
</organism>
<gene>
    <name evidence="1" type="ORF">BV22DRAFT_1116952</name>
</gene>
<dbReference type="Proteomes" id="UP000790709">
    <property type="component" value="Unassembled WGS sequence"/>
</dbReference>
<accession>A0ACB8BTX4</accession>
<name>A0ACB8BTX4_9AGAM</name>
<sequence>MRNKVLAEDVVPDSEDEREWDRAAGRKGGKASAMEVIEIFSSDEEEGAPPPTESRASTTSHLGDGHAANDNSNDRYNSKAPTRGSTVSKTSSLRQIEIIEITDSSDSSCELPDQLSKLARTPVKSKPNHKKSIFRPPTRQFAPLYADDDEFDPWDDQNDGAILTLNDPRSARKPIRRSPESRFHSRGSSPTKSSTSTLVIEKTGSDSDSDASNAAPVPPTPRRGPAASLNKSPVKTPRITKKAQAAAEQARREKYASEPFVELNRTVFNGGLPKETKLNWSKRLLTTAGKARWHRSRDGVDTTEIELATKILDCDERIRNTLSHEMCHLACWIINNDPKEGHGRAFKTWAARVTRKRPEIEISTRHNYEISYPYEWKCEQCSKIYGRYSKSIRPDECVCGACKVGKLIPLFTQRAPRTPKVSRNAISSPQGASPVTGQPP</sequence>
<keyword evidence="2" id="KW-1185">Reference proteome</keyword>
<evidence type="ECO:0000313" key="2">
    <source>
        <dbReference type="Proteomes" id="UP000790709"/>
    </source>
</evidence>
<evidence type="ECO:0000313" key="1">
    <source>
        <dbReference type="EMBL" id="KAH7929391.1"/>
    </source>
</evidence>